<evidence type="ECO:0000313" key="8">
    <source>
        <dbReference type="Proteomes" id="UP000232323"/>
    </source>
</evidence>
<comment type="caution">
    <text evidence="7">The sequence shown here is derived from an EMBL/GenBank/DDBJ whole genome shotgun (WGS) entry which is preliminary data.</text>
</comment>
<dbReference type="OrthoDB" id="365981at2759"/>
<evidence type="ECO:0000259" key="5">
    <source>
        <dbReference type="Pfam" id="PF13191"/>
    </source>
</evidence>
<dbReference type="Pfam" id="PF13191">
    <property type="entry name" value="AAA_16"/>
    <property type="match status" value="1"/>
</dbReference>
<sequence>MNLAELQRVISEKWPGRQEEVAKLFSIIGCKEQNFSDFFVFGHTSTGKTSVLRECLQLLKRRNAYVLCTETLKLKQLLCSIYTQLHGYKRKNAESYAGLNVENMVDFFKELPDACKPDQERSIIILDDAHWLSRSSHLRALLQARERSGGANVSFILVSQQAWGSGEWEDLPRMPTLLFPNYKPEMMATCLMKMRSGVWLPEGMSRAVHATYCDTVVAHFKDTTMDLLDFATLASHLWTFYIEPLQCGRIVASSQTDEQLRRKLWTVHFKEQIQAVRRVFEPGMRCILSTSATSGSRALDCRPAARMHNLELPDMTKYLVMASYIASHNKATMDRQIFDTKTRTGRIRSRNVALESDRQVEAAKEAKLKGPHSFPLQRLLTCLSFLQSSKQVAELEFVHGGPNSMGRMHGTGANDREGEHDRYPRCEEGGEEEGTDLHSASQAIDGLQRTAPWWRRRKDELNACSRAKDICSVGAGSICESSDVLSNLAALSSMHLISKAASDMTDPLDGPKYTCHVSEDYATAIADSLGLTLLDYIRYA</sequence>
<proteinExistence type="inferred from homology"/>
<reference evidence="7 8" key="1">
    <citation type="submission" date="2017-08" db="EMBL/GenBank/DDBJ databases">
        <title>Acidophilic green algal genome provides insights into adaptation to an acidic environment.</title>
        <authorList>
            <person name="Hirooka S."/>
            <person name="Hirose Y."/>
            <person name="Kanesaki Y."/>
            <person name="Higuchi S."/>
            <person name="Fujiwara T."/>
            <person name="Onuma R."/>
            <person name="Era A."/>
            <person name="Ohbayashi R."/>
            <person name="Uzuka A."/>
            <person name="Nozaki H."/>
            <person name="Yoshikawa H."/>
            <person name="Miyagishima S.Y."/>
        </authorList>
    </citation>
    <scope>NUCLEOTIDE SEQUENCE [LARGE SCALE GENOMIC DNA]</scope>
    <source>
        <strain evidence="7 8">NIES-2499</strain>
    </source>
</reference>
<dbReference type="InterPro" id="IPR041664">
    <property type="entry name" value="AAA_16"/>
</dbReference>
<dbReference type="InterPro" id="IPR027417">
    <property type="entry name" value="P-loop_NTPase"/>
</dbReference>
<dbReference type="InterPro" id="IPR020796">
    <property type="entry name" value="ORC5"/>
</dbReference>
<dbReference type="PANTHER" id="PTHR12705:SF0">
    <property type="entry name" value="ORIGIN RECOGNITION COMPLEX SUBUNIT 5"/>
    <property type="match status" value="1"/>
</dbReference>
<protein>
    <submittedName>
        <fullName evidence="7">Uncharacterized protein</fullName>
    </submittedName>
</protein>
<accession>A0A250XAF3</accession>
<keyword evidence="3" id="KW-0067">ATP-binding</keyword>
<feature type="domain" description="Origin recognition complex subunit 5 C-terminal" evidence="6">
    <location>
        <begin position="312"/>
        <end position="392"/>
    </location>
</feature>
<dbReference type="GO" id="GO:0005664">
    <property type="term" value="C:nuclear origin of replication recognition complex"/>
    <property type="evidence" value="ECO:0007669"/>
    <property type="project" value="TreeGrafter"/>
</dbReference>
<dbReference type="Proteomes" id="UP000232323">
    <property type="component" value="Unassembled WGS sequence"/>
</dbReference>
<gene>
    <name evidence="7" type="ORF">CEUSTIGMA_g7509.t1</name>
</gene>
<evidence type="ECO:0000256" key="4">
    <source>
        <dbReference type="SAM" id="MobiDB-lite"/>
    </source>
</evidence>
<evidence type="ECO:0000256" key="2">
    <source>
        <dbReference type="ARBA" id="ARBA00022741"/>
    </source>
</evidence>
<dbReference type="GO" id="GO:0006270">
    <property type="term" value="P:DNA replication initiation"/>
    <property type="evidence" value="ECO:0007669"/>
    <property type="project" value="TreeGrafter"/>
</dbReference>
<dbReference type="Pfam" id="PF14630">
    <property type="entry name" value="ORC5_C"/>
    <property type="match status" value="2"/>
</dbReference>
<evidence type="ECO:0000256" key="3">
    <source>
        <dbReference type="ARBA" id="ARBA00022840"/>
    </source>
</evidence>
<dbReference type="Gene3D" id="3.40.50.300">
    <property type="entry name" value="P-loop containing nucleotide triphosphate hydrolases"/>
    <property type="match status" value="1"/>
</dbReference>
<feature type="compositionally biased region" description="Basic and acidic residues" evidence="4">
    <location>
        <begin position="414"/>
        <end position="428"/>
    </location>
</feature>
<dbReference type="GO" id="GO:0003688">
    <property type="term" value="F:DNA replication origin binding"/>
    <property type="evidence" value="ECO:0007669"/>
    <property type="project" value="TreeGrafter"/>
</dbReference>
<evidence type="ECO:0000313" key="7">
    <source>
        <dbReference type="EMBL" id="GAX80071.1"/>
    </source>
</evidence>
<dbReference type="InterPro" id="IPR047088">
    <property type="entry name" value="ORC5_C"/>
</dbReference>
<dbReference type="PANTHER" id="PTHR12705">
    <property type="entry name" value="ORIGIN RECOGNITION COMPLEX SUBUNIT 5"/>
    <property type="match status" value="1"/>
</dbReference>
<name>A0A250XAF3_9CHLO</name>
<comment type="similarity">
    <text evidence="1">Belongs to the ORC5 family.</text>
</comment>
<feature type="region of interest" description="Disordered" evidence="4">
    <location>
        <begin position="403"/>
        <end position="437"/>
    </location>
</feature>
<dbReference type="SUPFAM" id="SSF52540">
    <property type="entry name" value="P-loop containing nucleoside triphosphate hydrolases"/>
    <property type="match status" value="1"/>
</dbReference>
<organism evidence="7 8">
    <name type="scientific">Chlamydomonas eustigma</name>
    <dbReference type="NCBI Taxonomy" id="1157962"/>
    <lineage>
        <taxon>Eukaryota</taxon>
        <taxon>Viridiplantae</taxon>
        <taxon>Chlorophyta</taxon>
        <taxon>core chlorophytes</taxon>
        <taxon>Chlorophyceae</taxon>
        <taxon>CS clade</taxon>
        <taxon>Chlamydomonadales</taxon>
        <taxon>Chlamydomonadaceae</taxon>
        <taxon>Chlamydomonas</taxon>
    </lineage>
</organism>
<feature type="domain" description="Orc1-like AAA ATPase" evidence="5">
    <location>
        <begin position="13"/>
        <end position="155"/>
    </location>
</feature>
<dbReference type="STRING" id="1157962.A0A250XAF3"/>
<dbReference type="EMBL" id="BEGY01000048">
    <property type="protein sequence ID" value="GAX80071.1"/>
    <property type="molecule type" value="Genomic_DNA"/>
</dbReference>
<feature type="domain" description="Origin recognition complex subunit 5 C-terminal" evidence="6">
    <location>
        <begin position="479"/>
        <end position="536"/>
    </location>
</feature>
<evidence type="ECO:0000256" key="1">
    <source>
        <dbReference type="ARBA" id="ARBA00006269"/>
    </source>
</evidence>
<keyword evidence="8" id="KW-1185">Reference proteome</keyword>
<dbReference type="CDD" id="cd00009">
    <property type="entry name" value="AAA"/>
    <property type="match status" value="1"/>
</dbReference>
<dbReference type="AlphaFoldDB" id="A0A250XAF3"/>
<keyword evidence="2" id="KW-0547">Nucleotide-binding</keyword>
<evidence type="ECO:0000259" key="6">
    <source>
        <dbReference type="Pfam" id="PF14630"/>
    </source>
</evidence>